<gene>
    <name evidence="1" type="ORF">IPN02_04060</name>
</gene>
<accession>A0A936NBK8</accession>
<organism evidence="1 2">
    <name type="scientific">Candidatus Neomicrothrix subdominans</name>
    <dbReference type="NCBI Taxonomy" id="2954438"/>
    <lineage>
        <taxon>Bacteria</taxon>
        <taxon>Bacillati</taxon>
        <taxon>Actinomycetota</taxon>
        <taxon>Acidimicrobiia</taxon>
        <taxon>Acidimicrobiales</taxon>
        <taxon>Microthrixaceae</taxon>
        <taxon>Candidatus Neomicrothrix</taxon>
    </lineage>
</organism>
<evidence type="ECO:0000313" key="1">
    <source>
        <dbReference type="EMBL" id="MBK9296047.1"/>
    </source>
</evidence>
<sequence>MNNQLKQRSHQQPTKIRRASRCGAALAGVLLLTGVAACGDQDSPPQAEAEATVARPKSEIRLSDTAIDMPAQMPGGLVDVQLDASPSTKRSHHLAFFRRNDGVSVKQLEQASDAEFDSLVTYEGGNAQVNAGASQAVTFDLDPGNYTVIDFDEQQNMLIAETTVGAPTEGAAEPTAKGTIKLGPGMKITLPKGFDGSGVWKVVNDDPSMPHEAGVGRLAPNKTSADAVAWAKDFNGPPPLETVGGFGAISPGHQGWVDLGPKQDPGNYLVYCALPGSDGVLHLAMGMATEFPVN</sequence>
<name>A0A936NBK8_9ACTN</name>
<evidence type="ECO:0000313" key="2">
    <source>
        <dbReference type="Proteomes" id="UP000727993"/>
    </source>
</evidence>
<comment type="caution">
    <text evidence="1">The sequence shown here is derived from an EMBL/GenBank/DDBJ whole genome shotgun (WGS) entry which is preliminary data.</text>
</comment>
<dbReference type="AlphaFoldDB" id="A0A936NBK8"/>
<reference evidence="1 2" key="1">
    <citation type="submission" date="2020-10" db="EMBL/GenBank/DDBJ databases">
        <title>Connecting structure to function with the recovery of over 1000 high-quality activated sludge metagenome-assembled genomes encoding full-length rRNA genes using long-read sequencing.</title>
        <authorList>
            <person name="Singleton C.M."/>
            <person name="Petriglieri F."/>
            <person name="Kristensen J.M."/>
            <person name="Kirkegaard R.H."/>
            <person name="Michaelsen T.Y."/>
            <person name="Andersen M.H."/>
            <person name="Karst S.M."/>
            <person name="Dueholm M.S."/>
            <person name="Nielsen P.H."/>
            <person name="Albertsen M."/>
        </authorList>
    </citation>
    <scope>NUCLEOTIDE SEQUENCE [LARGE SCALE GENOMIC DNA]</scope>
    <source>
        <strain evidence="1">Lyne_18-Q3-R50-59_MAXAC.006</strain>
    </source>
</reference>
<protein>
    <submittedName>
        <fullName evidence="1">Uncharacterized protein</fullName>
    </submittedName>
</protein>
<proteinExistence type="predicted"/>
<dbReference type="Proteomes" id="UP000727993">
    <property type="component" value="Unassembled WGS sequence"/>
</dbReference>
<dbReference type="EMBL" id="JADJZA010000001">
    <property type="protein sequence ID" value="MBK9296047.1"/>
    <property type="molecule type" value="Genomic_DNA"/>
</dbReference>